<feature type="compositionally biased region" description="Polar residues" evidence="1">
    <location>
        <begin position="103"/>
        <end position="114"/>
    </location>
</feature>
<evidence type="ECO:0000313" key="3">
    <source>
        <dbReference type="Proteomes" id="UP000693970"/>
    </source>
</evidence>
<accession>A0A9K3LDS1</accession>
<proteinExistence type="predicted"/>
<evidence type="ECO:0000313" key="2">
    <source>
        <dbReference type="EMBL" id="KAG7360217.1"/>
    </source>
</evidence>
<feature type="compositionally biased region" description="Basic and acidic residues" evidence="1">
    <location>
        <begin position="125"/>
        <end position="138"/>
    </location>
</feature>
<sequence length="342" mass="38335">MDAPTDDTESNPYLALRAAKIARNEARLKELGLWKRPQLTISQPSSFTRHTPKKKGLASSSRSDSDPVSKKSRKTVTVGSPRRSARISGQDDQPNYKEDTIVDKSSNGRTSISTEDAIHDRKKKPSEDSPGIRKERSPSLKLQAPPKANSVRQLSLDMTTLVRKYLGQSMECSGKEFVIQESFRVASDSKEDFRRLEGAKLSFNKYCGVQQWRNCAFLWVNMGNNGASNSVANDFLEDGRLVTWFGGSRMDEESPIIQTLFDLGKEAADKFPVVPESGIVLWCRKYDGESKKFGPYVCLGRLAYHSHVPGSYPVAFTWKLLDYEALMGSSDKRKLFQSIMNS</sequence>
<comment type="caution">
    <text evidence="2">The sequence shown here is derived from an EMBL/GenBank/DDBJ whole genome shotgun (WGS) entry which is preliminary data.</text>
</comment>
<feature type="compositionally biased region" description="Polar residues" evidence="1">
    <location>
        <begin position="39"/>
        <end position="49"/>
    </location>
</feature>
<dbReference type="OrthoDB" id="189931at2759"/>
<gene>
    <name evidence="2" type="ORF">IV203_035316</name>
</gene>
<evidence type="ECO:0000256" key="1">
    <source>
        <dbReference type="SAM" id="MobiDB-lite"/>
    </source>
</evidence>
<name>A0A9K3LDS1_9STRA</name>
<feature type="region of interest" description="Disordered" evidence="1">
    <location>
        <begin position="30"/>
        <end position="150"/>
    </location>
</feature>
<dbReference type="AlphaFoldDB" id="A0A9K3LDS1"/>
<dbReference type="EMBL" id="JAGRRH010000013">
    <property type="protein sequence ID" value="KAG7360217.1"/>
    <property type="molecule type" value="Genomic_DNA"/>
</dbReference>
<protein>
    <submittedName>
        <fullName evidence="2">Uncharacterized protein</fullName>
    </submittedName>
</protein>
<keyword evidence="3" id="KW-1185">Reference proteome</keyword>
<reference evidence="2" key="1">
    <citation type="journal article" date="2021" name="Sci. Rep.">
        <title>Diploid genomic architecture of Nitzschia inconspicua, an elite biomass production diatom.</title>
        <authorList>
            <person name="Oliver A."/>
            <person name="Podell S."/>
            <person name="Pinowska A."/>
            <person name="Traller J.C."/>
            <person name="Smith S.R."/>
            <person name="McClure R."/>
            <person name="Beliaev A."/>
            <person name="Bohutskyi P."/>
            <person name="Hill E.A."/>
            <person name="Rabines A."/>
            <person name="Zheng H."/>
            <person name="Allen L.Z."/>
            <person name="Kuo A."/>
            <person name="Grigoriev I.V."/>
            <person name="Allen A.E."/>
            <person name="Hazlebeck D."/>
            <person name="Allen E.E."/>
        </authorList>
    </citation>
    <scope>NUCLEOTIDE SEQUENCE</scope>
    <source>
        <strain evidence="2">Hildebrandi</strain>
    </source>
</reference>
<dbReference type="Proteomes" id="UP000693970">
    <property type="component" value="Unassembled WGS sequence"/>
</dbReference>
<reference evidence="2" key="2">
    <citation type="submission" date="2021-04" db="EMBL/GenBank/DDBJ databases">
        <authorList>
            <person name="Podell S."/>
        </authorList>
    </citation>
    <scope>NUCLEOTIDE SEQUENCE</scope>
    <source>
        <strain evidence="2">Hildebrandi</strain>
    </source>
</reference>
<organism evidence="2 3">
    <name type="scientific">Nitzschia inconspicua</name>
    <dbReference type="NCBI Taxonomy" id="303405"/>
    <lineage>
        <taxon>Eukaryota</taxon>
        <taxon>Sar</taxon>
        <taxon>Stramenopiles</taxon>
        <taxon>Ochrophyta</taxon>
        <taxon>Bacillariophyta</taxon>
        <taxon>Bacillariophyceae</taxon>
        <taxon>Bacillariophycidae</taxon>
        <taxon>Bacillariales</taxon>
        <taxon>Bacillariaceae</taxon>
        <taxon>Nitzschia</taxon>
    </lineage>
</organism>